<evidence type="ECO:0008006" key="4">
    <source>
        <dbReference type="Google" id="ProtNLM"/>
    </source>
</evidence>
<dbReference type="InterPro" id="IPR008794">
    <property type="entry name" value="Pro_racemase_fam"/>
</dbReference>
<proteinExistence type="inferred from homology"/>
<dbReference type="SUPFAM" id="SSF54506">
    <property type="entry name" value="Diaminopimelate epimerase-like"/>
    <property type="match status" value="1"/>
</dbReference>
<name>A0A501WB49_9RHOB</name>
<dbReference type="Gene3D" id="3.10.310.10">
    <property type="entry name" value="Diaminopimelate Epimerase, Chain A, domain 1"/>
    <property type="match status" value="1"/>
</dbReference>
<dbReference type="AlphaFoldDB" id="A0A501WB49"/>
<comment type="caution">
    <text evidence="2">The sequence shown here is derived from an EMBL/GenBank/DDBJ whole genome shotgun (WGS) entry which is preliminary data.</text>
</comment>
<reference evidence="2 3" key="1">
    <citation type="submission" date="2019-06" db="EMBL/GenBank/DDBJ databases">
        <title>A novel bacterium of genus Amaricoccus, isolated from marine sediment.</title>
        <authorList>
            <person name="Huang H."/>
            <person name="Mo K."/>
            <person name="Hu Y."/>
        </authorList>
    </citation>
    <scope>NUCLEOTIDE SEQUENCE [LARGE SCALE GENOMIC DNA]</scope>
    <source>
        <strain evidence="2 3">HB172011</strain>
    </source>
</reference>
<keyword evidence="3" id="KW-1185">Reference proteome</keyword>
<evidence type="ECO:0000313" key="3">
    <source>
        <dbReference type="Proteomes" id="UP000319255"/>
    </source>
</evidence>
<dbReference type="Proteomes" id="UP000319255">
    <property type="component" value="Unassembled WGS sequence"/>
</dbReference>
<sequence>IGGRPAVVPEISGTSWIHGLNTIVLDHDDPFPEGFTVGDTWA</sequence>
<dbReference type="EMBL" id="VFRP01000043">
    <property type="protein sequence ID" value="TPE46628.1"/>
    <property type="molecule type" value="Genomic_DNA"/>
</dbReference>
<evidence type="ECO:0000256" key="1">
    <source>
        <dbReference type="ARBA" id="ARBA00007529"/>
    </source>
</evidence>
<feature type="non-terminal residue" evidence="2">
    <location>
        <position position="1"/>
    </location>
</feature>
<gene>
    <name evidence="2" type="ORF">FJM51_21580</name>
</gene>
<evidence type="ECO:0000313" key="2">
    <source>
        <dbReference type="EMBL" id="TPE46628.1"/>
    </source>
</evidence>
<organism evidence="2 3">
    <name type="scientific">Amaricoccus solimangrovi</name>
    <dbReference type="NCBI Taxonomy" id="2589815"/>
    <lineage>
        <taxon>Bacteria</taxon>
        <taxon>Pseudomonadati</taxon>
        <taxon>Pseudomonadota</taxon>
        <taxon>Alphaproteobacteria</taxon>
        <taxon>Rhodobacterales</taxon>
        <taxon>Paracoccaceae</taxon>
        <taxon>Amaricoccus</taxon>
    </lineage>
</organism>
<protein>
    <recommendedName>
        <fullName evidence="4">Proline racemase</fullName>
    </recommendedName>
</protein>
<comment type="similarity">
    <text evidence="1">Belongs to the proline racemase family.</text>
</comment>
<accession>A0A501WB49</accession>
<dbReference type="Pfam" id="PF05544">
    <property type="entry name" value="Pro_racemase"/>
    <property type="match status" value="1"/>
</dbReference>